<dbReference type="Proteomes" id="UP000263642">
    <property type="component" value="Unassembled WGS sequence"/>
</dbReference>
<dbReference type="EMBL" id="DQAY01000119">
    <property type="protein sequence ID" value="HCO25214.1"/>
    <property type="molecule type" value="Genomic_DNA"/>
</dbReference>
<sequence>MSLSHYKSYCGFFLVMLTLCLWEKKVTESAEQFTSHTQLVEHYQFSDQGLELNSESADRLSFDSHTQYRNHPPLAEVDSHLSPEALEKIDLDPVSYNRDEPACVVTLEAEKTKQLELFLGLEGSKQPQDFGVNAHFGSRLHANYGFQIFEDSTLGFQIGTAVNLTDHAVRVTSQVDGASSRTQSFTTLGFFQRHERISWAVVFDYLYQQDYSKVSLSQLRMQGGYALNETQEAGAFFMFPTSGANAEWAGIPVALDPLAQGAFYFRQTWDHAAETTFWLGAAESHGQVNAALGDTSDTNVQIAFGSDFHVPLNKHVALFGQANFIMPSDTGTVDAYLGFAIYPGGNAYGWRKQQYSPVLPVANNTSFAVDLDR</sequence>
<reference evidence="1 2" key="1">
    <citation type="journal article" date="2018" name="Nat. Biotechnol.">
        <title>A standardized bacterial taxonomy based on genome phylogeny substantially revises the tree of life.</title>
        <authorList>
            <person name="Parks D.H."/>
            <person name="Chuvochina M."/>
            <person name="Waite D.W."/>
            <person name="Rinke C."/>
            <person name="Skarshewski A."/>
            <person name="Chaumeil P.A."/>
            <person name="Hugenholtz P."/>
        </authorList>
    </citation>
    <scope>NUCLEOTIDE SEQUENCE [LARGE SCALE GENOMIC DNA]</scope>
    <source>
        <strain evidence="1">UBA9375</strain>
    </source>
</reference>
<dbReference type="InterPro" id="IPR046607">
    <property type="entry name" value="DUF6666"/>
</dbReference>
<name>A0A3D3R8L0_9PLAN</name>
<comment type="caution">
    <text evidence="1">The sequence shown here is derived from an EMBL/GenBank/DDBJ whole genome shotgun (WGS) entry which is preliminary data.</text>
</comment>
<gene>
    <name evidence="1" type="ORF">DIT97_20120</name>
</gene>
<proteinExistence type="predicted"/>
<protein>
    <submittedName>
        <fullName evidence="1">Uncharacterized protein</fullName>
    </submittedName>
</protein>
<dbReference type="AlphaFoldDB" id="A0A3D3R8L0"/>
<evidence type="ECO:0000313" key="1">
    <source>
        <dbReference type="EMBL" id="HCO25214.1"/>
    </source>
</evidence>
<organism evidence="1 2">
    <name type="scientific">Gimesia maris</name>
    <dbReference type="NCBI Taxonomy" id="122"/>
    <lineage>
        <taxon>Bacteria</taxon>
        <taxon>Pseudomonadati</taxon>
        <taxon>Planctomycetota</taxon>
        <taxon>Planctomycetia</taxon>
        <taxon>Planctomycetales</taxon>
        <taxon>Planctomycetaceae</taxon>
        <taxon>Gimesia</taxon>
    </lineage>
</organism>
<accession>A0A3D3R8L0</accession>
<dbReference type="Pfam" id="PF20371">
    <property type="entry name" value="DUF6666"/>
    <property type="match status" value="1"/>
</dbReference>
<evidence type="ECO:0000313" key="2">
    <source>
        <dbReference type="Proteomes" id="UP000263642"/>
    </source>
</evidence>